<feature type="compositionally biased region" description="Low complexity" evidence="1">
    <location>
        <begin position="535"/>
        <end position="608"/>
    </location>
</feature>
<accession>A0A9P0GSG9</accession>
<dbReference type="EMBL" id="OU896713">
    <property type="protein sequence ID" value="CAH1176046.1"/>
    <property type="molecule type" value="Genomic_DNA"/>
</dbReference>
<evidence type="ECO:0000256" key="1">
    <source>
        <dbReference type="SAM" id="MobiDB-lite"/>
    </source>
</evidence>
<evidence type="ECO:0000313" key="3">
    <source>
        <dbReference type="EMBL" id="CAH1176046.1"/>
    </source>
</evidence>
<feature type="compositionally biased region" description="Low complexity" evidence="1">
    <location>
        <begin position="290"/>
        <end position="301"/>
    </location>
</feature>
<feature type="region of interest" description="Disordered" evidence="1">
    <location>
        <begin position="471"/>
        <end position="508"/>
    </location>
</feature>
<feature type="compositionally biased region" description="Polar residues" evidence="1">
    <location>
        <begin position="346"/>
        <end position="378"/>
    </location>
</feature>
<keyword evidence="2" id="KW-0812">Transmembrane</keyword>
<feature type="compositionally biased region" description="Polar residues" evidence="1">
    <location>
        <begin position="427"/>
        <end position="443"/>
    </location>
</feature>
<proteinExistence type="predicted"/>
<evidence type="ECO:0000256" key="2">
    <source>
        <dbReference type="SAM" id="Phobius"/>
    </source>
</evidence>
<dbReference type="GO" id="GO:0006508">
    <property type="term" value="P:proteolysis"/>
    <property type="evidence" value="ECO:0007669"/>
    <property type="project" value="InterPro"/>
</dbReference>
<gene>
    <name evidence="3" type="ORF">PHAECO_LOCUS11404</name>
</gene>
<feature type="compositionally biased region" description="Low complexity" evidence="1">
    <location>
        <begin position="321"/>
        <end position="345"/>
    </location>
</feature>
<dbReference type="InterPro" id="IPR024079">
    <property type="entry name" value="MetalloPept_cat_dom_sf"/>
</dbReference>
<evidence type="ECO:0008006" key="5">
    <source>
        <dbReference type="Google" id="ProtNLM"/>
    </source>
</evidence>
<feature type="compositionally biased region" description="Polar residues" evidence="1">
    <location>
        <begin position="471"/>
        <end position="500"/>
    </location>
</feature>
<name>A0A9P0GSG9_PHACE</name>
<keyword evidence="4" id="KW-1185">Reference proteome</keyword>
<feature type="compositionally biased region" description="Polar residues" evidence="1">
    <location>
        <begin position="166"/>
        <end position="218"/>
    </location>
</feature>
<evidence type="ECO:0000313" key="4">
    <source>
        <dbReference type="Proteomes" id="UP001153737"/>
    </source>
</evidence>
<reference evidence="3" key="1">
    <citation type="submission" date="2022-01" db="EMBL/GenBank/DDBJ databases">
        <authorList>
            <person name="King R."/>
        </authorList>
    </citation>
    <scope>NUCLEOTIDE SEQUENCE</scope>
</reference>
<feature type="compositionally biased region" description="Polar residues" evidence="1">
    <location>
        <begin position="99"/>
        <end position="125"/>
    </location>
</feature>
<feature type="compositionally biased region" description="Polar residues" evidence="1">
    <location>
        <begin position="304"/>
        <end position="320"/>
    </location>
</feature>
<feature type="compositionally biased region" description="Low complexity" evidence="1">
    <location>
        <begin position="219"/>
        <end position="230"/>
    </location>
</feature>
<dbReference type="PROSITE" id="PS51885">
    <property type="entry name" value="NEPRILYSIN"/>
    <property type="match status" value="1"/>
</dbReference>
<feature type="region of interest" description="Disordered" evidence="1">
    <location>
        <begin position="45"/>
        <end position="230"/>
    </location>
</feature>
<feature type="compositionally biased region" description="Low complexity" evidence="1">
    <location>
        <begin position="444"/>
        <end position="458"/>
    </location>
</feature>
<dbReference type="GO" id="GO:0004222">
    <property type="term" value="F:metalloendopeptidase activity"/>
    <property type="evidence" value="ECO:0007669"/>
    <property type="project" value="InterPro"/>
</dbReference>
<dbReference type="OrthoDB" id="546826at2759"/>
<feature type="compositionally biased region" description="Low complexity" evidence="1">
    <location>
        <begin position="413"/>
        <end position="424"/>
    </location>
</feature>
<dbReference type="SUPFAM" id="SSF55486">
    <property type="entry name" value="Metalloproteases ('zincins'), catalytic domain"/>
    <property type="match status" value="1"/>
</dbReference>
<feature type="compositionally biased region" description="Low complexity" evidence="1">
    <location>
        <begin position="130"/>
        <end position="144"/>
    </location>
</feature>
<feature type="compositionally biased region" description="Polar residues" evidence="1">
    <location>
        <begin position="45"/>
        <end position="58"/>
    </location>
</feature>
<keyword evidence="2" id="KW-0472">Membrane</keyword>
<feature type="region of interest" description="Disordered" evidence="1">
    <location>
        <begin position="413"/>
        <end position="458"/>
    </location>
</feature>
<feature type="region of interest" description="Disordered" evidence="1">
    <location>
        <begin position="290"/>
        <end position="385"/>
    </location>
</feature>
<feature type="compositionally biased region" description="Polar residues" evidence="1">
    <location>
        <begin position="68"/>
        <end position="92"/>
    </location>
</feature>
<dbReference type="InterPro" id="IPR000718">
    <property type="entry name" value="Peptidase_M13"/>
</dbReference>
<reference evidence="3" key="2">
    <citation type="submission" date="2022-10" db="EMBL/GenBank/DDBJ databases">
        <authorList>
            <consortium name="ENA_rothamsted_submissions"/>
            <consortium name="culmorum"/>
            <person name="King R."/>
        </authorList>
    </citation>
    <scope>NUCLEOTIDE SEQUENCE</scope>
</reference>
<dbReference type="Proteomes" id="UP001153737">
    <property type="component" value="Chromosome 7"/>
</dbReference>
<feature type="compositionally biased region" description="Polar residues" evidence="1">
    <location>
        <begin position="145"/>
        <end position="155"/>
    </location>
</feature>
<feature type="transmembrane region" description="Helical" evidence="2">
    <location>
        <begin position="20"/>
        <end position="42"/>
    </location>
</feature>
<protein>
    <recommendedName>
        <fullName evidence="5">Peptidase M13 N-terminal domain-containing protein</fullName>
    </recommendedName>
</protein>
<keyword evidence="2" id="KW-1133">Transmembrane helix</keyword>
<feature type="region of interest" description="Disordered" evidence="1">
    <location>
        <begin position="535"/>
        <end position="619"/>
    </location>
</feature>
<sequence length="1318" mass="146277">MARTGTYSLNRTKDTSFRNFILVLLVVLALLVLIYLVMAYGLSSSKKPGTDSSASTGQYAKLSDGNARMQTTTDIIEMSEQSEASTDSTLGSTEMFDTEQPSTVSFDNQPQNPINIKSKITSNSPKSRESTTTPSAATTIATMSGSTNGIDNSQPTIPPNIEKKLTSSNAPEITDTSDYDQPTTSELNFTLPTTPAGTYTSDTDQRSTTSPTIQQNNLTSSSTTTNTNTTTTDITYTRTTVSTTYSTDANNNAQSIAPPNINTTISTTTTPGATQQYELISSSTITPAASITDTSDTTTIPGATETSGMKESTTSPTIQQNNLTSSSTTTNTNTTTTDITYTRTTVQSVRSPTTQQNNPIRSSTTTTYSTDANNNAQSIAPPNINTTISTTTTPGATQQYELISSSTITPAASITDTSDTTTIPGATETSGMKESTTSPTIQQNNLTSSSTTTNTNTTTTDITYTRTTVQSIRSPTTQQNNPIRSSTTTTYSTDANNKAQSIAPPNINTTISTTTTPGATQQYKLISSSTITPAASITDTSDTTTIPGATETSGMEESTTSPTIQQNNLTSSSTTTNTNTTTTDNTSYTSTTVQSIRSSSSSTTPTMSPNKAVKSNSSTSIKVKTCEDPVCKKISAQWLAMMNYDEGSDPCDDFYNFACGGTNIAEDLKEAYFDSTSKALINRAKEKSEDFEYPTIFVDFYRDCMQHKDDFMMEDILNSLNSIEQKSLTDIFIDLLLSQSMPFFDVGLRVDESESLGYEINLPENSPLKTGLTEWSLIDQMQQQCIEEISDKIKGYKINLSNDTAEDIRSCVKTNTKNYITRFVKEMDSMFSDKSLVYSFKNHSVDLQDLMDDLLDHLLINYNSFIHTLDDVETNYQEIKTLKELNEQYKCRDLNWVEVFKGITRNVNITEDIPVKVFFSNYTSKVLDVLDKKQNIHGILNLWFNVQRFRNTRPVSINYGRKATHCMRLASQLMPDISVSLVNNISAEQISPKLYERVENLFQQLKSTFNASFEEANMTQDSVTIFQDRLNQIQLRSNANNTLDRQILFASGYGNDLDVANKSYHEKLMILLSNYRTNVYSLVGKGYSGDKLAEILLLYFVDPFETEPKTFPPSRHIVFPPGFVYGMSPKLPAYVELATKGFRLGEQIAKHFEKDDFSKELQDREERIYTRLESDADELDLIGDIKYKFDNVHYEISNIRCVGKCANEIFEDNTAFRLVTDIFKDLRDSTILPFMDETVSTEKSYVSFIAHEFCKRQTIVEMIADLYGGRKLPAPMKTRNMIRNSNFFNQLYQCGFENQNMNQFPYIVPYFDSSKLTN</sequence>
<organism evidence="3 4">
    <name type="scientific">Phaedon cochleariae</name>
    <name type="common">Mustard beetle</name>
    <dbReference type="NCBI Taxonomy" id="80249"/>
    <lineage>
        <taxon>Eukaryota</taxon>
        <taxon>Metazoa</taxon>
        <taxon>Ecdysozoa</taxon>
        <taxon>Arthropoda</taxon>
        <taxon>Hexapoda</taxon>
        <taxon>Insecta</taxon>
        <taxon>Pterygota</taxon>
        <taxon>Neoptera</taxon>
        <taxon>Endopterygota</taxon>
        <taxon>Coleoptera</taxon>
        <taxon>Polyphaga</taxon>
        <taxon>Cucujiformia</taxon>
        <taxon>Chrysomeloidea</taxon>
        <taxon>Chrysomelidae</taxon>
        <taxon>Chrysomelinae</taxon>
        <taxon>Chrysomelini</taxon>
        <taxon>Phaedon</taxon>
    </lineage>
</organism>
<dbReference type="Gene3D" id="3.40.390.10">
    <property type="entry name" value="Collagenase (Catalytic Domain)"/>
    <property type="match status" value="2"/>
</dbReference>